<feature type="region of interest" description="Disordered" evidence="2">
    <location>
        <begin position="165"/>
        <end position="190"/>
    </location>
</feature>
<feature type="coiled-coil region" evidence="1">
    <location>
        <begin position="39"/>
        <end position="66"/>
    </location>
</feature>
<organism evidence="3 4">
    <name type="scientific">Cryoendolithus antarcticus</name>
    <dbReference type="NCBI Taxonomy" id="1507870"/>
    <lineage>
        <taxon>Eukaryota</taxon>
        <taxon>Fungi</taxon>
        <taxon>Dikarya</taxon>
        <taxon>Ascomycota</taxon>
        <taxon>Pezizomycotina</taxon>
        <taxon>Dothideomycetes</taxon>
        <taxon>Dothideomycetidae</taxon>
        <taxon>Cladosporiales</taxon>
        <taxon>Cladosporiaceae</taxon>
        <taxon>Cryoendolithus</taxon>
    </lineage>
</organism>
<reference evidence="4" key="1">
    <citation type="submission" date="2017-03" db="EMBL/GenBank/DDBJ databases">
        <title>Genomes of endolithic fungi from Antarctica.</title>
        <authorList>
            <person name="Coleine C."/>
            <person name="Masonjones S."/>
            <person name="Stajich J.E."/>
        </authorList>
    </citation>
    <scope>NUCLEOTIDE SEQUENCE [LARGE SCALE GENOMIC DNA]</scope>
    <source>
        <strain evidence="4">CCFEE 5527</strain>
    </source>
</reference>
<feature type="compositionally biased region" description="Pro residues" evidence="2">
    <location>
        <begin position="349"/>
        <end position="365"/>
    </location>
</feature>
<proteinExistence type="predicted"/>
<evidence type="ECO:0000313" key="4">
    <source>
        <dbReference type="Proteomes" id="UP000192596"/>
    </source>
</evidence>
<name>A0A1V8SQZ7_9PEZI</name>
<protein>
    <submittedName>
        <fullName evidence="3">Uncharacterized protein</fullName>
    </submittedName>
</protein>
<keyword evidence="4" id="KW-1185">Reference proteome</keyword>
<evidence type="ECO:0000313" key="3">
    <source>
        <dbReference type="EMBL" id="OQO01421.1"/>
    </source>
</evidence>
<dbReference type="InParanoid" id="A0A1V8SQZ7"/>
<feature type="compositionally biased region" description="Acidic residues" evidence="2">
    <location>
        <begin position="233"/>
        <end position="269"/>
    </location>
</feature>
<feature type="compositionally biased region" description="Basic and acidic residues" evidence="2">
    <location>
        <begin position="329"/>
        <end position="346"/>
    </location>
</feature>
<gene>
    <name evidence="3" type="ORF">B0A48_12976</name>
</gene>
<accession>A0A1V8SQZ7</accession>
<feature type="region of interest" description="Disordered" evidence="2">
    <location>
        <begin position="233"/>
        <end position="376"/>
    </location>
</feature>
<dbReference type="OrthoDB" id="3650821at2759"/>
<dbReference type="EMBL" id="NAJO01000031">
    <property type="protein sequence ID" value="OQO01421.1"/>
    <property type="molecule type" value="Genomic_DNA"/>
</dbReference>
<dbReference type="STRING" id="1507870.A0A1V8SQZ7"/>
<dbReference type="AlphaFoldDB" id="A0A1V8SQZ7"/>
<dbReference type="Proteomes" id="UP000192596">
    <property type="component" value="Unassembled WGS sequence"/>
</dbReference>
<feature type="compositionally biased region" description="Basic and acidic residues" evidence="2">
    <location>
        <begin position="276"/>
        <end position="294"/>
    </location>
</feature>
<feature type="compositionally biased region" description="Basic and acidic residues" evidence="2">
    <location>
        <begin position="366"/>
        <end position="376"/>
    </location>
</feature>
<evidence type="ECO:0000256" key="1">
    <source>
        <dbReference type="SAM" id="Coils"/>
    </source>
</evidence>
<keyword evidence="1" id="KW-0175">Coiled coil</keyword>
<comment type="caution">
    <text evidence="3">The sequence shown here is derived from an EMBL/GenBank/DDBJ whole genome shotgun (WGS) entry which is preliminary data.</text>
</comment>
<sequence length="519" mass="59057">MSDPTVANPSGQDLIPRILPVPAPLRDAYNEAEAYWDLNDEADAALADAQAKYDKALEEYEEAVRVWSGAHVEIEMREEREYVTMGEDIARWNARHWIPGLMQTEVTMWRAEVALKASVREVEDADQRVLELGRKCAWANERFERWYQPYLEAERWAQRGEERRAHELGMQNEPIEQREEEFEESAADRELAQREIDANWERYEREGPERERQLKEYLAKLKIALDQGKLSVDELEVSSGEEGEEMSGDEADEMSGDEAEEMSVDDEDEVRAQGAEADRAHRAAVWEKFQEQSRRGKQAYEAAAARAQQEDRGKDAAFQAEFGATWEELQDRRAEAGKKAWGDHQGGDPPSPPSPPPPPPPPPRDPGADARRREREARRANFAAGIYRANAGHQDTPVPVSDPVQRWYTYAQRALVDYSQLTAFPAPPVTGRCSSMACASSGRSLQACECNVRAALDRLSVDQLSRVRRSFHPDRFSACAPALRAQFQQMAREIFVVTNVLYRGRTRRPSVWQADPEKK</sequence>
<evidence type="ECO:0000256" key="2">
    <source>
        <dbReference type="SAM" id="MobiDB-lite"/>
    </source>
</evidence>